<feature type="region of interest" description="Disordered" evidence="1">
    <location>
        <begin position="478"/>
        <end position="580"/>
    </location>
</feature>
<dbReference type="EMBL" id="CP051167">
    <property type="protein sequence ID" value="QIZ70420.1"/>
    <property type="molecule type" value="Genomic_DNA"/>
</dbReference>
<keyword evidence="2" id="KW-1133">Transmembrane helix</keyword>
<protein>
    <submittedName>
        <fullName evidence="4">CHASE2 domain-containing protein</fullName>
    </submittedName>
</protein>
<feature type="domain" description="CHASE2" evidence="3">
    <location>
        <begin position="50"/>
        <end position="372"/>
    </location>
</feature>
<accession>A0A6H1TWV9</accession>
<evidence type="ECO:0000259" key="3">
    <source>
        <dbReference type="SMART" id="SM01080"/>
    </source>
</evidence>
<keyword evidence="2" id="KW-0812">Transmembrane</keyword>
<dbReference type="RefSeq" id="WP_168568575.1">
    <property type="nucleotide sequence ID" value="NZ_CP051167.1"/>
</dbReference>
<dbReference type="InterPro" id="IPR007890">
    <property type="entry name" value="CHASE2"/>
</dbReference>
<feature type="transmembrane region" description="Helical" evidence="2">
    <location>
        <begin position="380"/>
        <end position="400"/>
    </location>
</feature>
<dbReference type="Pfam" id="PF05226">
    <property type="entry name" value="CHASE2"/>
    <property type="match status" value="1"/>
</dbReference>
<feature type="compositionally biased region" description="Acidic residues" evidence="1">
    <location>
        <begin position="547"/>
        <end position="558"/>
    </location>
</feature>
<dbReference type="KEGG" id="oxy:HCG48_07380"/>
<feature type="compositionally biased region" description="Basic and acidic residues" evidence="1">
    <location>
        <begin position="570"/>
        <end position="580"/>
    </location>
</feature>
<keyword evidence="5" id="KW-1185">Reference proteome</keyword>
<evidence type="ECO:0000256" key="2">
    <source>
        <dbReference type="SAM" id="Phobius"/>
    </source>
</evidence>
<evidence type="ECO:0000256" key="1">
    <source>
        <dbReference type="SAM" id="MobiDB-lite"/>
    </source>
</evidence>
<dbReference type="AlphaFoldDB" id="A0A6H1TWV9"/>
<feature type="transmembrane region" description="Helical" evidence="2">
    <location>
        <begin position="21"/>
        <end position="44"/>
    </location>
</feature>
<proteinExistence type="predicted"/>
<gene>
    <name evidence="4" type="ORF">HCG48_07380</name>
</gene>
<feature type="transmembrane region" description="Helical" evidence="2">
    <location>
        <begin position="350"/>
        <end position="368"/>
    </location>
</feature>
<feature type="compositionally biased region" description="Basic residues" evidence="1">
    <location>
        <begin position="479"/>
        <end position="488"/>
    </location>
</feature>
<dbReference type="Proteomes" id="UP000500857">
    <property type="component" value="Chromosome"/>
</dbReference>
<name>A0A6H1TWV9_9CYAN</name>
<dbReference type="SMART" id="SM01080">
    <property type="entry name" value="CHASE2"/>
    <property type="match status" value="1"/>
</dbReference>
<keyword evidence="2" id="KW-0472">Membrane</keyword>
<reference evidence="4 5" key="1">
    <citation type="submission" date="2020-04" db="EMBL/GenBank/DDBJ databases">
        <authorList>
            <person name="Basu S."/>
            <person name="Maruthanayagam V."/>
            <person name="Chakraborty S."/>
            <person name="Pramanik A."/>
            <person name="Mukherjee J."/>
            <person name="Brink B."/>
        </authorList>
    </citation>
    <scope>NUCLEOTIDE SEQUENCE [LARGE SCALE GENOMIC DNA]</scope>
    <source>
        <strain evidence="4 5">AP17</strain>
    </source>
</reference>
<organism evidence="4 5">
    <name type="scientific">Oxynema aestuarii AP17</name>
    <dbReference type="NCBI Taxonomy" id="2064643"/>
    <lineage>
        <taxon>Bacteria</taxon>
        <taxon>Bacillati</taxon>
        <taxon>Cyanobacteriota</taxon>
        <taxon>Cyanophyceae</taxon>
        <taxon>Oscillatoriophycideae</taxon>
        <taxon>Oscillatoriales</taxon>
        <taxon>Oscillatoriaceae</taxon>
        <taxon>Oxynema</taxon>
        <taxon>Oxynema aestuarii</taxon>
    </lineage>
</organism>
<evidence type="ECO:0000313" key="4">
    <source>
        <dbReference type="EMBL" id="QIZ70420.1"/>
    </source>
</evidence>
<evidence type="ECO:0000313" key="5">
    <source>
        <dbReference type="Proteomes" id="UP000500857"/>
    </source>
</evidence>
<feature type="transmembrane region" description="Helical" evidence="2">
    <location>
        <begin position="406"/>
        <end position="426"/>
    </location>
</feature>
<sequence length="580" mass="63288">MIAQLTEKIRATIAHPKSLGQAAVGFGGTVILASFGVAAVVVGVRQVGGLESFELQAYDRLMRSRPDPGPDERLLVVEISEDDIRAQNEYPISDATMAAMLNQLVADEARAIGIDILRDVPIGTGREQLVKVLSENDNIIAACKLSSEAEPQGVPAAPSVPEERIGFADLPVDRDVTIRRTILVSTPIVGPQTEIVKPHLCNYPDPENQLPSLSFSLALMYLQGEGVEVALAENGQDLVLGDAVLKRLGDRSGGYAQTGATDYQLMLNYRSGDNAIEQVKLTDLIEGRVDPETIRDRVVLAGYTASTANDDFATPYSAGSQDRVEMPGVVIHAQATSQLIAAALDGRPLIWYWSQWGEILWIFLWALVGGSLAWAIRRPWVLGVATVGGLAILYGVSYALFLQAGWIPFVPPAIALLGSVGGVVAIDRFNKSAYGQAVIQGVKGFLKIDIEIDQEKKEEQVAEITESDYFKNLQEKAHQLRAQKHQPRSRGDRHLADDGETSETEAATTETDGEEDYFAQLQQRGQQFKHDRPETQPQESAATGDREDGDSEDGDGDDYFAQLRQRSQNLKRDNPDRPES</sequence>